<comment type="caution">
    <text evidence="6">The sequence shown here is derived from an EMBL/GenBank/DDBJ whole genome shotgun (WGS) entry which is preliminary data.</text>
</comment>
<dbReference type="AlphaFoldDB" id="A0A9W9H7K0"/>
<name>A0A9W9H7K0_9EURO</name>
<keyword evidence="1" id="KW-0805">Transcription regulation</keyword>
<keyword evidence="2" id="KW-0238">DNA-binding</keyword>
<evidence type="ECO:0000256" key="4">
    <source>
        <dbReference type="ARBA" id="ARBA00023242"/>
    </source>
</evidence>
<dbReference type="Gene3D" id="4.10.240.10">
    <property type="entry name" value="Zn(2)-C6 fungal-type DNA-binding domain"/>
    <property type="match status" value="1"/>
</dbReference>
<keyword evidence="4" id="KW-0539">Nucleus</keyword>
<evidence type="ECO:0000313" key="7">
    <source>
        <dbReference type="Proteomes" id="UP001147746"/>
    </source>
</evidence>
<reference evidence="6" key="1">
    <citation type="submission" date="2022-12" db="EMBL/GenBank/DDBJ databases">
        <authorList>
            <person name="Petersen C."/>
        </authorList>
    </citation>
    <scope>NUCLEOTIDE SEQUENCE</scope>
    <source>
        <strain evidence="6">IBT 21472</strain>
    </source>
</reference>
<dbReference type="InterPro" id="IPR001138">
    <property type="entry name" value="Zn2Cys6_DnaBD"/>
</dbReference>
<evidence type="ECO:0000256" key="2">
    <source>
        <dbReference type="ARBA" id="ARBA00023125"/>
    </source>
</evidence>
<organism evidence="6 7">
    <name type="scientific">Penicillium atrosanguineum</name>
    <dbReference type="NCBI Taxonomy" id="1132637"/>
    <lineage>
        <taxon>Eukaryota</taxon>
        <taxon>Fungi</taxon>
        <taxon>Dikarya</taxon>
        <taxon>Ascomycota</taxon>
        <taxon>Pezizomycotina</taxon>
        <taxon>Eurotiomycetes</taxon>
        <taxon>Eurotiomycetidae</taxon>
        <taxon>Eurotiales</taxon>
        <taxon>Aspergillaceae</taxon>
        <taxon>Penicillium</taxon>
    </lineage>
</organism>
<evidence type="ECO:0000256" key="3">
    <source>
        <dbReference type="ARBA" id="ARBA00023163"/>
    </source>
</evidence>
<dbReference type="GO" id="GO:0008270">
    <property type="term" value="F:zinc ion binding"/>
    <property type="evidence" value="ECO:0007669"/>
    <property type="project" value="InterPro"/>
</dbReference>
<dbReference type="GO" id="GO:0001228">
    <property type="term" value="F:DNA-binding transcription activator activity, RNA polymerase II-specific"/>
    <property type="evidence" value="ECO:0007669"/>
    <property type="project" value="TreeGrafter"/>
</dbReference>
<dbReference type="InterPro" id="IPR021858">
    <property type="entry name" value="Fun_TF"/>
</dbReference>
<dbReference type="CDD" id="cd00067">
    <property type="entry name" value="GAL4"/>
    <property type="match status" value="1"/>
</dbReference>
<feature type="region of interest" description="Disordered" evidence="5">
    <location>
        <begin position="1"/>
        <end position="22"/>
    </location>
</feature>
<gene>
    <name evidence="6" type="ORF">N7476_005916</name>
</gene>
<evidence type="ECO:0000313" key="6">
    <source>
        <dbReference type="EMBL" id="KAJ5315609.1"/>
    </source>
</evidence>
<evidence type="ECO:0000256" key="5">
    <source>
        <dbReference type="SAM" id="MobiDB-lite"/>
    </source>
</evidence>
<protein>
    <recommendedName>
        <fullName evidence="8">Zn(2)-C6 fungal-type domain-containing protein</fullName>
    </recommendedName>
</protein>
<dbReference type="Pfam" id="PF11951">
    <property type="entry name" value="Fungal_trans_2"/>
    <property type="match status" value="1"/>
</dbReference>
<dbReference type="EMBL" id="JAPZBO010000005">
    <property type="protein sequence ID" value="KAJ5315609.1"/>
    <property type="molecule type" value="Genomic_DNA"/>
</dbReference>
<dbReference type="Proteomes" id="UP001147746">
    <property type="component" value="Unassembled WGS sequence"/>
</dbReference>
<evidence type="ECO:0000256" key="1">
    <source>
        <dbReference type="ARBA" id="ARBA00023015"/>
    </source>
</evidence>
<proteinExistence type="predicted"/>
<dbReference type="GO" id="GO:0003677">
    <property type="term" value="F:DNA binding"/>
    <property type="evidence" value="ECO:0007669"/>
    <property type="project" value="UniProtKB-KW"/>
</dbReference>
<sequence>METDLPSAKPIRARRTHQKSRLGCSHCKKRRIKILRHMFCFSQLRYDDLPSETNSFQCDEKKPTCSNCSNHLIECAYNASPGSSGSQSPGISEPPTGRPRPSRYRPQRYATGGLRQTFKLSKSQPSQTTQSTGTQCDLSSGSIGTISIADLQLFHHYTIETYRTMTNDGDQYHIWQKYLVEWGIEFPSILHLILALSALHLAHEQPILRVQYLQQADDHFTFGIRSVTSVLSQLNAENCQKVYMSAILICFIYFGRGPRPKEYLIFSASGPAEWLTLMHGVRLIVQTHRAKVFSGLLEPKSNEQSHDLTTEMRNELHEHTVHTEAVQRLVEQDISNKEDRGKYLAAIENLLEIMRGVYERRSAGSSGVDLMDLLIGWVYRLSEEMVGSLERKEPYALVILAYWAVLLKYMDSAWFMSGWAEHVLSGISTCLDEEFCPWIEWPMKQVYQTQLE</sequence>
<dbReference type="InterPro" id="IPR053157">
    <property type="entry name" value="Sterol_Uptake_Regulator"/>
</dbReference>
<dbReference type="InterPro" id="IPR036864">
    <property type="entry name" value="Zn2-C6_fun-type_DNA-bd_sf"/>
</dbReference>
<keyword evidence="3" id="KW-0804">Transcription</keyword>
<feature type="compositionally biased region" description="Basic residues" evidence="5">
    <location>
        <begin position="11"/>
        <end position="22"/>
    </location>
</feature>
<feature type="compositionally biased region" description="Low complexity" evidence="5">
    <location>
        <begin position="121"/>
        <end position="135"/>
    </location>
</feature>
<keyword evidence="7" id="KW-1185">Reference proteome</keyword>
<dbReference type="PANTHER" id="PTHR47784:SF5">
    <property type="entry name" value="STEROL UPTAKE CONTROL PROTEIN 2"/>
    <property type="match status" value="1"/>
</dbReference>
<reference evidence="6" key="2">
    <citation type="journal article" date="2023" name="IMA Fungus">
        <title>Comparative genomic study of the Penicillium genus elucidates a diverse pangenome and 15 lateral gene transfer events.</title>
        <authorList>
            <person name="Petersen C."/>
            <person name="Sorensen T."/>
            <person name="Nielsen M.R."/>
            <person name="Sondergaard T.E."/>
            <person name="Sorensen J.L."/>
            <person name="Fitzpatrick D.A."/>
            <person name="Frisvad J.C."/>
            <person name="Nielsen K.L."/>
        </authorList>
    </citation>
    <scope>NUCLEOTIDE SEQUENCE</scope>
    <source>
        <strain evidence="6">IBT 21472</strain>
    </source>
</reference>
<feature type="region of interest" description="Disordered" evidence="5">
    <location>
        <begin position="81"/>
        <end position="138"/>
    </location>
</feature>
<feature type="compositionally biased region" description="Low complexity" evidence="5">
    <location>
        <begin position="81"/>
        <end position="95"/>
    </location>
</feature>
<dbReference type="PANTHER" id="PTHR47784">
    <property type="entry name" value="STEROL UPTAKE CONTROL PROTEIN 2"/>
    <property type="match status" value="1"/>
</dbReference>
<evidence type="ECO:0008006" key="8">
    <source>
        <dbReference type="Google" id="ProtNLM"/>
    </source>
</evidence>
<accession>A0A9W9H7K0</accession>